<dbReference type="EMBL" id="CP130144">
    <property type="protein sequence ID" value="WNZ45814.1"/>
    <property type="molecule type" value="Genomic_DNA"/>
</dbReference>
<organism evidence="1">
    <name type="scientific">Leptolyngbya boryana CZ1</name>
    <dbReference type="NCBI Taxonomy" id="3060204"/>
    <lineage>
        <taxon>Bacteria</taxon>
        <taxon>Bacillati</taxon>
        <taxon>Cyanobacteriota</taxon>
        <taxon>Cyanophyceae</taxon>
        <taxon>Leptolyngbyales</taxon>
        <taxon>Leptolyngbyaceae</taxon>
        <taxon>Leptolyngbya group</taxon>
        <taxon>Leptolyngbya</taxon>
    </lineage>
</organism>
<name>A0AA96WX68_LEPBY</name>
<reference evidence="1" key="2">
    <citation type="submission" date="2023-07" db="EMBL/GenBank/DDBJ databases">
        <authorList>
            <person name="Bai X.-H."/>
            <person name="Wang H.-H."/>
            <person name="Wang J."/>
            <person name="Ma M.-Y."/>
            <person name="Hu H.-H."/>
            <person name="Song Z.-L."/>
            <person name="Ma H.-G."/>
            <person name="Fan Y."/>
            <person name="Du C.-Y."/>
            <person name="Xu J.-C."/>
        </authorList>
    </citation>
    <scope>NUCLEOTIDE SEQUENCE</scope>
    <source>
        <strain evidence="1">CZ1</strain>
    </source>
</reference>
<dbReference type="AlphaFoldDB" id="A0AA96WX68"/>
<accession>A0AA96WX68</accession>
<gene>
    <name evidence="1" type="ORF">Q2T42_28910</name>
</gene>
<sequence>MAQTLSEAFKNSLIAAIDRTRNQITWKPGKAEPHLAKRIRLKHLPATSSLSDYESRIIHILNRLDASVYIYEFNEIIYPTVVAQVDSDIWLVMITMNGVLETAFPPDNPEEYLSNPNFSYVGQLGEL</sequence>
<evidence type="ECO:0000313" key="1">
    <source>
        <dbReference type="EMBL" id="WNZ45814.1"/>
    </source>
</evidence>
<protein>
    <submittedName>
        <fullName evidence="1">Uncharacterized protein</fullName>
    </submittedName>
</protein>
<proteinExistence type="predicted"/>
<reference evidence="1" key="1">
    <citation type="journal article" date="2023" name="Plants (Basel)">
        <title>Genomic Analysis of Leptolyngbya boryana CZ1 Reveals Efficient Carbon Fixation Modules.</title>
        <authorList>
            <person name="Bai X."/>
            <person name="Wang H."/>
            <person name="Cheng W."/>
            <person name="Wang J."/>
            <person name="Ma M."/>
            <person name="Hu H."/>
            <person name="Song Z."/>
            <person name="Ma H."/>
            <person name="Fan Y."/>
            <person name="Du C."/>
            <person name="Xu J."/>
        </authorList>
    </citation>
    <scope>NUCLEOTIDE SEQUENCE</scope>
    <source>
        <strain evidence="1">CZ1</strain>
    </source>
</reference>
<dbReference type="RefSeq" id="WP_316427268.1">
    <property type="nucleotide sequence ID" value="NZ_CP130144.1"/>
</dbReference>